<dbReference type="PANTHER" id="PTHR11362">
    <property type="entry name" value="PHOSPHATIDYLETHANOLAMINE-BINDING PROTEIN"/>
    <property type="match status" value="1"/>
</dbReference>
<reference evidence="3" key="1">
    <citation type="submission" date="2014-12" db="EMBL/GenBank/DDBJ databases">
        <title>Genome Sequence of Valsa Canker Pathogens Uncovers a Specific Adaption of Colonization on Woody Bark.</title>
        <authorList>
            <person name="Yin Z."/>
            <person name="Liu H."/>
            <person name="Gao X."/>
            <person name="Li Z."/>
            <person name="Song N."/>
            <person name="Ke X."/>
            <person name="Dai Q."/>
            <person name="Wu Y."/>
            <person name="Sun Y."/>
            <person name="Xu J.-R."/>
            <person name="Kang Z.K."/>
            <person name="Wang L."/>
            <person name="Huang L."/>
        </authorList>
    </citation>
    <scope>NUCLEOTIDE SEQUENCE [LARGE SCALE GENOMIC DNA]</scope>
    <source>
        <strain evidence="3">SXYL134</strain>
    </source>
</reference>
<dbReference type="GO" id="GO:0046578">
    <property type="term" value="P:regulation of Ras protein signal transduction"/>
    <property type="evidence" value="ECO:0007669"/>
    <property type="project" value="TreeGrafter"/>
</dbReference>
<protein>
    <submittedName>
        <fullName evidence="2">Carboxypeptidase Y inhibitor</fullName>
    </submittedName>
</protein>
<keyword evidence="3" id="KW-1185">Reference proteome</keyword>
<dbReference type="PANTHER" id="PTHR11362:SF148">
    <property type="entry name" value="CARBOXYPEPTIDASE Y INHIBITOR"/>
    <property type="match status" value="1"/>
</dbReference>
<dbReference type="Gene3D" id="3.90.280.10">
    <property type="entry name" value="PEBP-like"/>
    <property type="match status" value="1"/>
</dbReference>
<name>A0A194UYV8_CYTMA</name>
<organism evidence="2 3">
    <name type="scientific">Cytospora mali</name>
    <name type="common">Apple Valsa canker fungus</name>
    <name type="synonym">Valsa mali</name>
    <dbReference type="NCBI Taxonomy" id="578113"/>
    <lineage>
        <taxon>Eukaryota</taxon>
        <taxon>Fungi</taxon>
        <taxon>Dikarya</taxon>
        <taxon>Ascomycota</taxon>
        <taxon>Pezizomycotina</taxon>
        <taxon>Sordariomycetes</taxon>
        <taxon>Sordariomycetidae</taxon>
        <taxon>Diaporthales</taxon>
        <taxon>Cytosporaceae</taxon>
        <taxon>Cytospora</taxon>
    </lineage>
</organism>
<feature type="chain" id="PRO_5008266005" evidence="1">
    <location>
        <begin position="20"/>
        <end position="351"/>
    </location>
</feature>
<dbReference type="AlphaFoldDB" id="A0A194UYV8"/>
<feature type="signal peptide" evidence="1">
    <location>
        <begin position="1"/>
        <end position="19"/>
    </location>
</feature>
<dbReference type="GO" id="GO:0030414">
    <property type="term" value="F:peptidase inhibitor activity"/>
    <property type="evidence" value="ECO:0007669"/>
    <property type="project" value="TreeGrafter"/>
</dbReference>
<dbReference type="InterPro" id="IPR035810">
    <property type="entry name" value="PEBP_euk"/>
</dbReference>
<accession>A0A194UYV8</accession>
<sequence>MVQKQLLLGLAACPLLGTATVLPKDDAQHTILNSQDYYLKDVYAVQQELKKAEIIPTDVKWPSSKHAKLGNTLKPKKLQDEPTISLSRPPSSDELCTSLAANITYTVTISDPDAPSRDDPKWSEMCHWIATGLAVSNDTKSSCSSPLTLSLTDLQDVVPYYPPGPPEKTGKHRYVFLVFAPANGTTDALNLTKPADRRHWGYEYDGERVGVRKWSKENGLVPIGCRASELNAGPNETWTNAYGFPFTNSVNGTLCLPDGMNYDAMVVDMVDSATRNLMATLIFCSQSARVAVNNSFCGLSFVSCRLKSSTVPMRKMLLPGYPEETRYMSVPQVEQKWLVMVLPEAMVLDWA</sequence>
<dbReference type="EMBL" id="KN714693">
    <property type="protein sequence ID" value="KUI56843.1"/>
    <property type="molecule type" value="Genomic_DNA"/>
</dbReference>
<dbReference type="STRING" id="694573.A0A194UYV8"/>
<keyword evidence="1" id="KW-0732">Signal</keyword>
<proteinExistence type="predicted"/>
<evidence type="ECO:0000313" key="3">
    <source>
        <dbReference type="Proteomes" id="UP000078576"/>
    </source>
</evidence>
<dbReference type="Pfam" id="PF01161">
    <property type="entry name" value="PBP"/>
    <property type="match status" value="1"/>
</dbReference>
<dbReference type="InterPro" id="IPR008914">
    <property type="entry name" value="PEBP"/>
</dbReference>
<dbReference type="CDD" id="cd00866">
    <property type="entry name" value="PEBP_euk"/>
    <property type="match status" value="1"/>
</dbReference>
<gene>
    <name evidence="2" type="ORF">VP1G_04217</name>
</gene>
<evidence type="ECO:0000313" key="2">
    <source>
        <dbReference type="EMBL" id="KUI56843.1"/>
    </source>
</evidence>
<dbReference type="OrthoDB" id="2506647at2759"/>
<dbReference type="Proteomes" id="UP000078576">
    <property type="component" value="Unassembled WGS sequence"/>
</dbReference>
<dbReference type="GO" id="GO:0005543">
    <property type="term" value="F:phospholipid binding"/>
    <property type="evidence" value="ECO:0007669"/>
    <property type="project" value="TreeGrafter"/>
</dbReference>
<dbReference type="SUPFAM" id="SSF49777">
    <property type="entry name" value="PEBP-like"/>
    <property type="match status" value="1"/>
</dbReference>
<evidence type="ECO:0000256" key="1">
    <source>
        <dbReference type="SAM" id="SignalP"/>
    </source>
</evidence>
<dbReference type="GO" id="GO:0030162">
    <property type="term" value="P:regulation of proteolysis"/>
    <property type="evidence" value="ECO:0007669"/>
    <property type="project" value="TreeGrafter"/>
</dbReference>
<dbReference type="InterPro" id="IPR036610">
    <property type="entry name" value="PEBP-like_sf"/>
</dbReference>